<comment type="caution">
    <text evidence="2">The sequence shown here is derived from an EMBL/GenBank/DDBJ whole genome shotgun (WGS) entry which is preliminary data.</text>
</comment>
<name>A0A6G1DX33_9ORYZ</name>
<protein>
    <submittedName>
        <fullName evidence="2">Uncharacterized protein</fullName>
    </submittedName>
</protein>
<proteinExistence type="predicted"/>
<feature type="compositionally biased region" description="Basic and acidic residues" evidence="1">
    <location>
        <begin position="25"/>
        <end position="36"/>
    </location>
</feature>
<evidence type="ECO:0000313" key="2">
    <source>
        <dbReference type="EMBL" id="KAF0916233.1"/>
    </source>
</evidence>
<dbReference type="PANTHER" id="PTHR34361:SF11">
    <property type="entry name" value="DUF3741 DOMAIN-CONTAINING PROTEIN"/>
    <property type="match status" value="1"/>
</dbReference>
<evidence type="ECO:0000313" key="3">
    <source>
        <dbReference type="Proteomes" id="UP000479710"/>
    </source>
</evidence>
<gene>
    <name evidence="2" type="ORF">E2562_000814</name>
</gene>
<sequence length="671" mass="73494">MASGPIEIGSTRFADATRTPCLPYPERRGEARRGSEMRPYSGDRGLFLPSQPHAAFSWPSAAPLTVDRHRTAEHFPNPHSPRTPTPWPDFPTAPSCYLSPVEPQASYMDPVIASPGHAGIANTNGFLFTDSALHNIYSEDQFSTIKQLHPLIPSTTGRSSWLEEKIPVIHQRNSAAASSDIGSSVVHKPILFPNIIDCLDTEPSPIHQSDDHYSYNNYLSHLPSCSTSLNYGLSMPSVAASPVMCGMTKTDPSPSDPVLEGPFLQYANPCRFNLGHFDTMSNEQKDHVGFHTAYRHCGNWNSSANGMGIMGNYLLSSSGEIYNAGDYSITGRPTQPSFQVKPDLSSQASYSKVPQSKDGLPRSHVNFTKLPEANKLVDSPCWKGTTSARRLPFGVLENNGTSCSANGPGDFTSSQKPFGFSTKNAGLFSEHNEALNPLNDPSLPFCINYFSSFKLPAEYKKSEVHKHILPFDVGSCNVMADSECVSDEQGNRREKSWTYKPGDDSGHVVMPCQQESAYHADKTNKSIMLGGNTGDHVGSISEESVVKVSNHICSSTTPHAKSLTKETLQGITSYVHKVALTQENLCSEMPMSRGQEPLSYRHPLVQEDLKVSSENVTYRCKSHAELIKSIYNLSVVLLSSCNGDYELGESYQELIQSAIQNISSISPKRSK</sequence>
<accession>A0A6G1DX33</accession>
<feature type="compositionally biased region" description="Polar residues" evidence="1">
    <location>
        <begin position="333"/>
        <end position="354"/>
    </location>
</feature>
<feature type="region of interest" description="Disordered" evidence="1">
    <location>
        <begin position="333"/>
        <end position="364"/>
    </location>
</feature>
<dbReference type="PANTHER" id="PTHR34361">
    <property type="entry name" value="OS08G0157800 PROTEIN"/>
    <property type="match status" value="1"/>
</dbReference>
<feature type="region of interest" description="Disordered" evidence="1">
    <location>
        <begin position="1"/>
        <end position="40"/>
    </location>
</feature>
<dbReference type="AlphaFoldDB" id="A0A6G1DX33"/>
<reference evidence="2 3" key="1">
    <citation type="submission" date="2019-11" db="EMBL/GenBank/DDBJ databases">
        <title>Whole genome sequence of Oryza granulata.</title>
        <authorList>
            <person name="Li W."/>
        </authorList>
    </citation>
    <scope>NUCLEOTIDE SEQUENCE [LARGE SCALE GENOMIC DNA]</scope>
    <source>
        <strain evidence="3">cv. Menghai</strain>
        <tissue evidence="2">Leaf</tissue>
    </source>
</reference>
<dbReference type="Proteomes" id="UP000479710">
    <property type="component" value="Unassembled WGS sequence"/>
</dbReference>
<keyword evidence="3" id="KW-1185">Reference proteome</keyword>
<organism evidence="2 3">
    <name type="scientific">Oryza meyeriana var. granulata</name>
    <dbReference type="NCBI Taxonomy" id="110450"/>
    <lineage>
        <taxon>Eukaryota</taxon>
        <taxon>Viridiplantae</taxon>
        <taxon>Streptophyta</taxon>
        <taxon>Embryophyta</taxon>
        <taxon>Tracheophyta</taxon>
        <taxon>Spermatophyta</taxon>
        <taxon>Magnoliopsida</taxon>
        <taxon>Liliopsida</taxon>
        <taxon>Poales</taxon>
        <taxon>Poaceae</taxon>
        <taxon>BOP clade</taxon>
        <taxon>Oryzoideae</taxon>
        <taxon>Oryzeae</taxon>
        <taxon>Oryzinae</taxon>
        <taxon>Oryza</taxon>
        <taxon>Oryza meyeriana</taxon>
    </lineage>
</organism>
<dbReference type="EMBL" id="SPHZ02000005">
    <property type="protein sequence ID" value="KAF0916233.1"/>
    <property type="molecule type" value="Genomic_DNA"/>
</dbReference>
<dbReference type="OrthoDB" id="611935at2759"/>
<feature type="non-terminal residue" evidence="2">
    <location>
        <position position="671"/>
    </location>
</feature>
<evidence type="ECO:0000256" key="1">
    <source>
        <dbReference type="SAM" id="MobiDB-lite"/>
    </source>
</evidence>